<comment type="pathway">
    <text evidence="5">Carbohydrate metabolism; pentose and glucuronate interconversion.</text>
</comment>
<evidence type="ECO:0000313" key="11">
    <source>
        <dbReference type="EMBL" id="AWT59182.1"/>
    </source>
</evidence>
<dbReference type="UniPathway" id="UPA00246"/>
<evidence type="ECO:0000256" key="7">
    <source>
        <dbReference type="ARBA" id="ARBA00012927"/>
    </source>
</evidence>
<gene>
    <name evidence="11" type="primary">uxuA_3</name>
    <name evidence="11" type="ORF">DF168_00363</name>
</gene>
<dbReference type="Pfam" id="PF03786">
    <property type="entry name" value="UxuA"/>
    <property type="match status" value="1"/>
</dbReference>
<dbReference type="PANTHER" id="PTHR30387:SF2">
    <property type="entry name" value="MANNONATE DEHYDRATASE"/>
    <property type="match status" value="1"/>
</dbReference>
<evidence type="ECO:0000256" key="5">
    <source>
        <dbReference type="ARBA" id="ARBA00004892"/>
    </source>
</evidence>
<keyword evidence="9" id="KW-0464">Manganese</keyword>
<comment type="cofactor">
    <cofactor evidence="2">
        <name>Mn(2+)</name>
        <dbReference type="ChEBI" id="CHEBI:29035"/>
    </cofactor>
</comment>
<comment type="catalytic activity">
    <reaction evidence="1">
        <text>D-mannonate = 2-dehydro-3-deoxy-D-gluconate + H2O</text>
        <dbReference type="Rhea" id="RHEA:20097"/>
        <dbReference type="ChEBI" id="CHEBI:15377"/>
        <dbReference type="ChEBI" id="CHEBI:17767"/>
        <dbReference type="ChEBI" id="CHEBI:57990"/>
        <dbReference type="EC" id="4.2.1.8"/>
    </reaction>
</comment>
<dbReference type="AlphaFoldDB" id="A0A2Z4ANR7"/>
<evidence type="ECO:0000313" key="12">
    <source>
        <dbReference type="Proteomes" id="UP000247465"/>
    </source>
</evidence>
<protein>
    <recommendedName>
        <fullName evidence="7">mannonate dehydratase</fullName>
        <ecNumber evidence="7">4.2.1.8</ecNumber>
    </recommendedName>
</protein>
<organism evidence="11 12">
    <name type="scientific">Candidatus Moanibacter tarae</name>
    <dbReference type="NCBI Taxonomy" id="2200854"/>
    <lineage>
        <taxon>Bacteria</taxon>
        <taxon>Pseudomonadati</taxon>
        <taxon>Verrucomicrobiota</taxon>
        <taxon>Opitutia</taxon>
        <taxon>Puniceicoccales</taxon>
        <taxon>Puniceicoccales incertae sedis</taxon>
        <taxon>Candidatus Moanibacter</taxon>
    </lineage>
</organism>
<dbReference type="Gene3D" id="3.20.20.150">
    <property type="entry name" value="Divalent-metal-dependent TIM barrel enzymes"/>
    <property type="match status" value="1"/>
</dbReference>
<dbReference type="EMBL" id="CP029803">
    <property type="protein sequence ID" value="AWT59182.1"/>
    <property type="molecule type" value="Genomic_DNA"/>
</dbReference>
<proteinExistence type="inferred from homology"/>
<name>A0A2Z4ANR7_9BACT</name>
<evidence type="ECO:0000256" key="6">
    <source>
        <dbReference type="ARBA" id="ARBA00007389"/>
    </source>
</evidence>
<comment type="cofactor">
    <cofactor evidence="3">
        <name>Fe(2+)</name>
        <dbReference type="ChEBI" id="CHEBI:29033"/>
    </cofactor>
</comment>
<evidence type="ECO:0000256" key="9">
    <source>
        <dbReference type="ARBA" id="ARBA00023211"/>
    </source>
</evidence>
<dbReference type="InterPro" id="IPR036237">
    <property type="entry name" value="Xyl_isomerase-like_sf"/>
</dbReference>
<comment type="function">
    <text evidence="4">Catalyzes the dehydration of D-mannonate.</text>
</comment>
<dbReference type="GO" id="GO:0042840">
    <property type="term" value="P:D-glucuronate catabolic process"/>
    <property type="evidence" value="ECO:0007669"/>
    <property type="project" value="TreeGrafter"/>
</dbReference>
<dbReference type="Proteomes" id="UP000247465">
    <property type="component" value="Chromosome"/>
</dbReference>
<dbReference type="SUPFAM" id="SSF51658">
    <property type="entry name" value="Xylose isomerase-like"/>
    <property type="match status" value="1"/>
</dbReference>
<keyword evidence="10 11" id="KW-0456">Lyase</keyword>
<comment type="similarity">
    <text evidence="6">Belongs to the mannonate dehydratase family.</text>
</comment>
<dbReference type="GO" id="GO:0008927">
    <property type="term" value="F:mannonate dehydratase activity"/>
    <property type="evidence" value="ECO:0007669"/>
    <property type="project" value="UniProtKB-EC"/>
</dbReference>
<evidence type="ECO:0000256" key="8">
    <source>
        <dbReference type="ARBA" id="ARBA00023004"/>
    </source>
</evidence>
<keyword evidence="8" id="KW-0408">Iron</keyword>
<dbReference type="KEGG" id="mtar:DF168_00363"/>
<dbReference type="GO" id="GO:0008198">
    <property type="term" value="F:ferrous iron binding"/>
    <property type="evidence" value="ECO:0007669"/>
    <property type="project" value="TreeGrafter"/>
</dbReference>
<dbReference type="GO" id="GO:0030145">
    <property type="term" value="F:manganese ion binding"/>
    <property type="evidence" value="ECO:0007669"/>
    <property type="project" value="TreeGrafter"/>
</dbReference>
<evidence type="ECO:0000256" key="3">
    <source>
        <dbReference type="ARBA" id="ARBA00001954"/>
    </source>
</evidence>
<dbReference type="EC" id="4.2.1.8" evidence="7"/>
<evidence type="ECO:0000256" key="4">
    <source>
        <dbReference type="ARBA" id="ARBA00002713"/>
    </source>
</evidence>
<reference evidence="11 12" key="1">
    <citation type="submission" date="2018-06" db="EMBL/GenBank/DDBJ databases">
        <title>Draft Genome Sequence of a Novel Marine Bacterium Related to the Verrucomicrobia.</title>
        <authorList>
            <person name="Vosseberg J."/>
            <person name="Martijn J."/>
            <person name="Ettema T.J.G."/>
        </authorList>
    </citation>
    <scope>NUCLEOTIDE SEQUENCE [LARGE SCALE GENOMIC DNA]</scope>
    <source>
        <strain evidence="11">TARA_B100001123</strain>
    </source>
</reference>
<evidence type="ECO:0000256" key="10">
    <source>
        <dbReference type="ARBA" id="ARBA00023239"/>
    </source>
</evidence>
<accession>A0A2Z4ANR7</accession>
<sequence>MELTAAIEKGIESGEQKIAENWRPSENGGGPPLMHVGTQQFTTSQEDLEYLVRHGCFSKNENNITFHREYGWDVQELAEKKEKCSRFGLDMEMVALPMSNFNIDGSYVPNFMLGNYEEGDKELDLICNMIRQAAEAGIPAIKYFLCEMENQRTESYPPGRGNSRLSTWNLEKAQDRHQRFDEVLTAETNWERITYALDRIIPVATECRVRMACHPCDPWLPPGYCGVDRVLGGFEGFKRFIEINPSPYHGLNLCLGCMAESVEDPRGEVPEIIRYFGERKKIHHIHFRNIIGKRNNFQEVWPDEGVMNMWENMKALKEVGYPHMIVPDHAPGHDEPGANRQAWAYEFGYIRAMIQAVNDGE</sequence>
<dbReference type="InterPro" id="IPR004628">
    <property type="entry name" value="Man_deHydtase"/>
</dbReference>
<evidence type="ECO:0000256" key="1">
    <source>
        <dbReference type="ARBA" id="ARBA00001794"/>
    </source>
</evidence>
<dbReference type="PANTHER" id="PTHR30387">
    <property type="entry name" value="MANNONATE DEHYDRATASE"/>
    <property type="match status" value="1"/>
</dbReference>
<evidence type="ECO:0000256" key="2">
    <source>
        <dbReference type="ARBA" id="ARBA00001936"/>
    </source>
</evidence>